<protein>
    <submittedName>
        <fullName evidence="2">Uncharacterized protein</fullName>
    </submittedName>
</protein>
<feature type="compositionally biased region" description="Basic and acidic residues" evidence="1">
    <location>
        <begin position="44"/>
        <end position="60"/>
    </location>
</feature>
<accession>A0A644VXW5</accession>
<gene>
    <name evidence="2" type="ORF">SDC9_42383</name>
</gene>
<proteinExistence type="predicted"/>
<dbReference type="EMBL" id="VSSQ01000500">
    <property type="protein sequence ID" value="MPL96208.1"/>
    <property type="molecule type" value="Genomic_DNA"/>
</dbReference>
<evidence type="ECO:0000256" key="1">
    <source>
        <dbReference type="SAM" id="MobiDB-lite"/>
    </source>
</evidence>
<feature type="compositionally biased region" description="Acidic residues" evidence="1">
    <location>
        <begin position="1"/>
        <end position="10"/>
    </location>
</feature>
<sequence>MDRGDDDEGGQDVGQHVPQDDGERREADEPGGVHVFLFLLHQHGAPDRPGVEHPAHDGEGGHQLSEAPAEGGHDEEGHQHGREGELDVHHPHEEAVEPAAEVARHEAEKGAENAGEDHHRQADEQGDPAAVDHGAQQVPPLVVRAEDKGRVPALHPDRGFEGVHEVQAADVVGVLGGEQGPRGHKDHEKRDDEEPCQGTGAPDEIVKELAFEKSFFFCAHSGHLRSIRGSIRV</sequence>
<feature type="compositionally biased region" description="Basic and acidic residues" evidence="1">
    <location>
        <begin position="71"/>
        <end position="95"/>
    </location>
</feature>
<feature type="compositionally biased region" description="Basic and acidic residues" evidence="1">
    <location>
        <begin position="181"/>
        <end position="192"/>
    </location>
</feature>
<reference evidence="2" key="1">
    <citation type="submission" date="2019-08" db="EMBL/GenBank/DDBJ databases">
        <authorList>
            <person name="Kucharzyk K."/>
            <person name="Murdoch R.W."/>
            <person name="Higgins S."/>
            <person name="Loffler F."/>
        </authorList>
    </citation>
    <scope>NUCLEOTIDE SEQUENCE</scope>
</reference>
<feature type="region of interest" description="Disordered" evidence="1">
    <location>
        <begin position="1"/>
        <end position="132"/>
    </location>
</feature>
<feature type="region of interest" description="Disordered" evidence="1">
    <location>
        <begin position="175"/>
        <end position="202"/>
    </location>
</feature>
<feature type="compositionally biased region" description="Basic and acidic residues" evidence="1">
    <location>
        <begin position="102"/>
        <end position="123"/>
    </location>
</feature>
<evidence type="ECO:0000313" key="2">
    <source>
        <dbReference type="EMBL" id="MPL96208.1"/>
    </source>
</evidence>
<organism evidence="2">
    <name type="scientific">bioreactor metagenome</name>
    <dbReference type="NCBI Taxonomy" id="1076179"/>
    <lineage>
        <taxon>unclassified sequences</taxon>
        <taxon>metagenomes</taxon>
        <taxon>ecological metagenomes</taxon>
    </lineage>
</organism>
<comment type="caution">
    <text evidence="2">The sequence shown here is derived from an EMBL/GenBank/DDBJ whole genome shotgun (WGS) entry which is preliminary data.</text>
</comment>
<dbReference type="AlphaFoldDB" id="A0A644VXW5"/>
<feature type="compositionally biased region" description="Basic and acidic residues" evidence="1">
    <location>
        <begin position="18"/>
        <end position="28"/>
    </location>
</feature>
<name>A0A644VXW5_9ZZZZ</name>